<evidence type="ECO:0000256" key="2">
    <source>
        <dbReference type="RuleBase" id="RU362097"/>
    </source>
</evidence>
<reference evidence="4" key="1">
    <citation type="journal article" date="2022" name="Int. J. Syst. Evol. Microbiol.">
        <title>Anaeromyxobacter oryzae sp. nov., Anaeromyxobacter diazotrophicus sp. nov. and Anaeromyxobacter paludicola sp. nov., isolated from paddy soils.</title>
        <authorList>
            <person name="Itoh H."/>
            <person name="Xu Z."/>
            <person name="Mise K."/>
            <person name="Masuda Y."/>
            <person name="Ushijima N."/>
            <person name="Hayakawa C."/>
            <person name="Shiratori Y."/>
            <person name="Senoo K."/>
        </authorList>
    </citation>
    <scope>NUCLEOTIDE SEQUENCE [LARGE SCALE GENOMIC DNA]</scope>
    <source>
        <strain evidence="4">Red232</strain>
    </source>
</reference>
<dbReference type="InterPro" id="IPR010131">
    <property type="entry name" value="MdtP/NodT-like"/>
</dbReference>
<feature type="chain" id="PRO_5044951397" evidence="2">
    <location>
        <begin position="22"/>
        <end position="483"/>
    </location>
</feature>
<name>A0ABN6N0Q8_9BACT</name>
<dbReference type="Gene3D" id="2.20.200.10">
    <property type="entry name" value="Outer membrane efflux proteins (OEP)"/>
    <property type="match status" value="1"/>
</dbReference>
<dbReference type="PROSITE" id="PS51257">
    <property type="entry name" value="PROKAR_LIPOPROTEIN"/>
    <property type="match status" value="1"/>
</dbReference>
<keyword evidence="2" id="KW-0732">Signal</keyword>
<proteinExistence type="inferred from homology"/>
<accession>A0ABN6N0Q8</accession>
<dbReference type="PANTHER" id="PTHR30203">
    <property type="entry name" value="OUTER MEMBRANE CATION EFFLUX PROTEIN"/>
    <property type="match status" value="1"/>
</dbReference>
<comment type="similarity">
    <text evidence="1 2">Belongs to the outer membrane factor (OMF) (TC 1.B.17) family.</text>
</comment>
<protein>
    <submittedName>
        <fullName evidence="3">AdeC/adeK/oprM family multidrug efflux complex outer membrane factor</fullName>
    </submittedName>
</protein>
<gene>
    <name evidence="3" type="primary">cusC</name>
    <name evidence="3" type="ORF">AMOR_45790</name>
</gene>
<dbReference type="RefSeq" id="WP_248354545.1">
    <property type="nucleotide sequence ID" value="NZ_AP025591.1"/>
</dbReference>
<dbReference type="Pfam" id="PF02321">
    <property type="entry name" value="OEP"/>
    <property type="match status" value="2"/>
</dbReference>
<evidence type="ECO:0000313" key="4">
    <source>
        <dbReference type="Proteomes" id="UP001162891"/>
    </source>
</evidence>
<evidence type="ECO:0000256" key="1">
    <source>
        <dbReference type="ARBA" id="ARBA00007613"/>
    </source>
</evidence>
<keyword evidence="4" id="KW-1185">Reference proteome</keyword>
<keyword evidence="2" id="KW-0472">Membrane</keyword>
<keyword evidence="2" id="KW-0449">Lipoprotein</keyword>
<feature type="signal peptide" evidence="2">
    <location>
        <begin position="1"/>
        <end position="21"/>
    </location>
</feature>
<dbReference type="SUPFAM" id="SSF56954">
    <property type="entry name" value="Outer membrane efflux proteins (OEP)"/>
    <property type="match status" value="1"/>
</dbReference>
<comment type="subcellular location">
    <subcellularLocation>
        <location evidence="2">Cell membrane</location>
        <topology evidence="2">Lipid-anchor</topology>
    </subcellularLocation>
</comment>
<dbReference type="InterPro" id="IPR003423">
    <property type="entry name" value="OMP_efflux"/>
</dbReference>
<keyword evidence="2" id="KW-0812">Transmembrane</keyword>
<sequence>MRSPRLPLAALALAVSACSLAPRYQRPAAPVPPAVGAEGAPGAAAAVEDLGWRDVFGDERLKALVALALQNNRDLRVAALNVELARAQYRIQRAEQLPAVNGTASGTRQRVPADLSTSGRAVTVTSYTVGLGATAFELDLFGRVRSLSTAALEQYLATDEARRSAHLALVAEVATQYLVERALDDQVALARRTLEAVEASYALNKRTYEGGRTSELDVRIAETQVLSARINLSNALEQRAQAEHALVLLVGQPLPADLPPPMPLDAQPFLADLPPGVPSDVLLRRPDILAAEHALRGANAVIGAARAAFFPSITLTAFAGSSSADLSGLFGSGAGMWSFTPRIDVPIFRGGELRASLDVANVRKSIQIAQYERAIQGAFREVADALVARSALEEQLVSQRARVDAEQRRYELSDLRYRKGVDSYLGVLQAQRDLFAAQQLLIQSRLARLTNLVDLYRALGGGWRERSEPAAAQASAPAAAQGS</sequence>
<keyword evidence="2" id="KW-1134">Transmembrane beta strand</keyword>
<dbReference type="PANTHER" id="PTHR30203:SF32">
    <property type="entry name" value="CATION EFFLUX SYSTEM PROTEIN CUSC"/>
    <property type="match status" value="1"/>
</dbReference>
<dbReference type="NCBIfam" id="TIGR01845">
    <property type="entry name" value="outer_NodT"/>
    <property type="match status" value="1"/>
</dbReference>
<dbReference type="Proteomes" id="UP001162891">
    <property type="component" value="Chromosome"/>
</dbReference>
<keyword evidence="2" id="KW-0564">Palmitate</keyword>
<evidence type="ECO:0000313" key="3">
    <source>
        <dbReference type="EMBL" id="BDG05583.1"/>
    </source>
</evidence>
<dbReference type="Gene3D" id="1.20.1600.10">
    <property type="entry name" value="Outer membrane efflux proteins (OEP)"/>
    <property type="match status" value="1"/>
</dbReference>
<dbReference type="EMBL" id="AP025591">
    <property type="protein sequence ID" value="BDG05583.1"/>
    <property type="molecule type" value="Genomic_DNA"/>
</dbReference>
<organism evidence="3 4">
    <name type="scientific">Anaeromyxobacter oryzae</name>
    <dbReference type="NCBI Taxonomy" id="2918170"/>
    <lineage>
        <taxon>Bacteria</taxon>
        <taxon>Pseudomonadati</taxon>
        <taxon>Myxococcota</taxon>
        <taxon>Myxococcia</taxon>
        <taxon>Myxococcales</taxon>
        <taxon>Cystobacterineae</taxon>
        <taxon>Anaeromyxobacteraceae</taxon>
        <taxon>Anaeromyxobacter</taxon>
    </lineage>
</organism>